<reference evidence="1" key="1">
    <citation type="submission" date="2023-03" db="EMBL/GenBank/DDBJ databases">
        <authorList>
            <person name="Steffen K."/>
            <person name="Cardenas P."/>
        </authorList>
    </citation>
    <scope>NUCLEOTIDE SEQUENCE</scope>
</reference>
<dbReference type="Proteomes" id="UP001174909">
    <property type="component" value="Unassembled WGS sequence"/>
</dbReference>
<evidence type="ECO:0000313" key="1">
    <source>
        <dbReference type="EMBL" id="CAI8015943.1"/>
    </source>
</evidence>
<proteinExistence type="predicted"/>
<organism evidence="1 2">
    <name type="scientific">Geodia barretti</name>
    <name type="common">Barrett's horny sponge</name>
    <dbReference type="NCBI Taxonomy" id="519541"/>
    <lineage>
        <taxon>Eukaryota</taxon>
        <taxon>Metazoa</taxon>
        <taxon>Porifera</taxon>
        <taxon>Demospongiae</taxon>
        <taxon>Heteroscleromorpha</taxon>
        <taxon>Tetractinellida</taxon>
        <taxon>Astrophorina</taxon>
        <taxon>Geodiidae</taxon>
        <taxon>Geodia</taxon>
    </lineage>
</organism>
<name>A0AA35RQN8_GEOBA</name>
<accession>A0AA35RQN8</accession>
<sequence length="395" mass="43445">MIREKNQTAFFAHQKRVASILYNPPTTAHTVTHMFLKGAEGKWEVRGCCFKHTAHNEQHMCDVIASVLEKEGMVVGNRSLCLWRYSIPGEPVDVVPKYCGVFETLGERRLSSDLLPGLSSLLPHLLPSLSLSSILALFPPDRVSHTANGQPSILPTWSACCTGGQHKKKEPVNLCHTPLQETPPTFTPEGLSTGLLGEWCRTVYGMKDLLPLSQELLCTHGSVLAALYWRLGWEVGVVSSTLATNGINWGYFFDHNPFEPHCNQHPNNFVILPPGHENLLAPVDFDLAFTADRFVSPYTGTNDQSLFQSWLDSGLTEMERALGGEAVNTGVLTSAKADLSPSHSALEWGLRDTLVCGYREAVSTPSRQAPPPLPPSLRKTMDSLIRLALIVSSRP</sequence>
<evidence type="ECO:0000313" key="2">
    <source>
        <dbReference type="Proteomes" id="UP001174909"/>
    </source>
</evidence>
<dbReference type="EMBL" id="CASHTH010001481">
    <property type="protein sequence ID" value="CAI8015943.1"/>
    <property type="molecule type" value="Genomic_DNA"/>
</dbReference>
<keyword evidence="2" id="KW-1185">Reference proteome</keyword>
<gene>
    <name evidence="1" type="ORF">GBAR_LOCUS9845</name>
</gene>
<dbReference type="AlphaFoldDB" id="A0AA35RQN8"/>
<protein>
    <submittedName>
        <fullName evidence="1">Uncharacterized protein</fullName>
    </submittedName>
</protein>
<comment type="caution">
    <text evidence="1">The sequence shown here is derived from an EMBL/GenBank/DDBJ whole genome shotgun (WGS) entry which is preliminary data.</text>
</comment>